<evidence type="ECO:0000256" key="11">
    <source>
        <dbReference type="ARBA" id="ARBA00023128"/>
    </source>
</evidence>
<protein>
    <recommendedName>
        <fullName evidence="4">Presequence protease, mitochondrial</fullName>
    </recommendedName>
    <alternativeName>
        <fullName evidence="12">Pitrilysin metalloproteinase 1</fullName>
    </alternativeName>
</protein>
<dbReference type="GO" id="GO:0046872">
    <property type="term" value="F:metal ion binding"/>
    <property type="evidence" value="ECO:0007669"/>
    <property type="project" value="UniProtKB-KW"/>
</dbReference>
<keyword evidence="8" id="KW-0862">Zinc</keyword>
<sequence>TRHVAQRVEDQGRAAAAERPVTSVPELSLTAVKLSHDSTGAQHLHLAREDRNNLFSVQFRTAPADSRGAPHVLEHTVLCGSQRYPCRDPFFKMLNRSLSTFMNAFTASDYTLYPFSTQNPKDFQNLLSVYLDAAFFPCLRELDFCQEGWRLEHEDPSDPQTPLVFKGVVFNEMKGAFTDHERIFSQHVQSRLLPDHTYSVVSGGDPLCIPDLTWEQLRQFHATHYHPSNARFFTYGNFPLEQHLKQIHEEALSKFQRIKPCTAVPAQKPWDKPREFQVTCAPDSLAAGSSEQATISVSFLLPDITDTFEAFTLNLLSSLLISGPNSPFYKALIESGLGTDFSPDVGYNGCTREAYFSVGLQGIAEKDIQTVRDLVDRTLDDIIEKGFEDDRIEALLHKIEIQMKHQSVSFGLALTSYIASCWNHDGDPVELLKLGSQVARFRKCLEENPKFLQEKVKQYFKNNQHKLTLSMKPDDKYSEKQMQLETEKLKQKVNSLSPEDKQQIYEKGLELQAQQSQPQDVSCLPALKVSDIEPRIPFTEVEVALAAGDTPVQYCTQPTNGVIYFRAFSSLNTLPEELRPYVPLFCNVLTNPCFEEEEHFRVLVKMTAQELSNGVPDAGHLYASIRAGRTLAPAGDLQETFGGMDQVRLMKSIAEMTDIKPILRKLPRIKKHLLNCDNFRCSVNATPQQMSQVENSVDSFLRTLSRSKKERKPVPSHVVEDPTFKPCPMKTHFLFPFPVNYVAECIRTAPYAAPAHASLKILARLMTAKFLHTEIREKGGAYGGGARLSYGGIFTLYSYRDPHSTETLQSFLKAIDWAKSGRFTQQDINEAKLSVFAAVDAPVAPSDKGLDCFLYGLSEEVKQAHREQLFAVRHEDLVDVSNRYLGAGRSTHGVALLGPDNASIAKDPSWVIR</sequence>
<dbReference type="SUPFAM" id="SSF63411">
    <property type="entry name" value="LuxS/MPP-like metallohydrolase"/>
    <property type="match status" value="4"/>
</dbReference>
<keyword evidence="6" id="KW-0479">Metal-binding</keyword>
<evidence type="ECO:0000256" key="12">
    <source>
        <dbReference type="ARBA" id="ARBA00032857"/>
    </source>
</evidence>
<keyword evidence="10" id="KW-0482">Metalloprotease</keyword>
<dbReference type="SMART" id="SM01264">
    <property type="entry name" value="M16C_associated"/>
    <property type="match status" value="1"/>
</dbReference>
<dbReference type="Gene3D" id="3.30.830.10">
    <property type="entry name" value="Metalloenzyme, LuxS/M16 peptidase-like"/>
    <property type="match status" value="4"/>
</dbReference>
<dbReference type="GO" id="GO:0016485">
    <property type="term" value="P:protein processing"/>
    <property type="evidence" value="ECO:0007669"/>
    <property type="project" value="TreeGrafter"/>
</dbReference>
<evidence type="ECO:0000259" key="15">
    <source>
        <dbReference type="SMART" id="SM01264"/>
    </source>
</evidence>
<dbReference type="Pfam" id="PF05193">
    <property type="entry name" value="Peptidase_M16_C"/>
    <property type="match status" value="1"/>
</dbReference>
<keyword evidence="5" id="KW-0645">Protease</keyword>
<dbReference type="Pfam" id="PF08367">
    <property type="entry name" value="M16C_assoc"/>
    <property type="match status" value="1"/>
</dbReference>
<dbReference type="Ensembl" id="ENSBMST00010009732.1">
    <property type="protein sequence ID" value="ENSBMSP00010008738.1"/>
    <property type="gene ID" value="ENSBMSG00010006419.1"/>
</dbReference>
<evidence type="ECO:0000256" key="1">
    <source>
        <dbReference type="ARBA" id="ARBA00001947"/>
    </source>
</evidence>
<feature type="compositionally biased region" description="Basic and acidic residues" evidence="14">
    <location>
        <begin position="1"/>
        <end position="12"/>
    </location>
</feature>
<dbReference type="PANTHER" id="PTHR43016">
    <property type="entry name" value="PRESEQUENCE PROTEASE"/>
    <property type="match status" value="1"/>
</dbReference>
<dbReference type="GeneTree" id="ENSGT00390000018381"/>
<dbReference type="Pfam" id="PF22516">
    <property type="entry name" value="PreP_C"/>
    <property type="match status" value="1"/>
</dbReference>
<name>A0A8C0CPL7_BALMU</name>
<feature type="region of interest" description="Disordered" evidence="14">
    <location>
        <begin position="1"/>
        <end position="20"/>
    </location>
</feature>
<comment type="similarity">
    <text evidence="3">Belongs to the peptidase M16 family. PreP subfamily.</text>
</comment>
<keyword evidence="11" id="KW-0496">Mitochondrion</keyword>
<comment type="subcellular location">
    <subcellularLocation>
        <location evidence="2">Mitochondrion</location>
    </subcellularLocation>
</comment>
<reference evidence="16" key="1">
    <citation type="submission" date="2023-09" db="UniProtKB">
        <authorList>
            <consortium name="Ensembl"/>
        </authorList>
    </citation>
    <scope>IDENTIFICATION</scope>
</reference>
<dbReference type="GO" id="GO:0005759">
    <property type="term" value="C:mitochondrial matrix"/>
    <property type="evidence" value="ECO:0007669"/>
    <property type="project" value="TreeGrafter"/>
</dbReference>
<evidence type="ECO:0000256" key="6">
    <source>
        <dbReference type="ARBA" id="ARBA00022723"/>
    </source>
</evidence>
<proteinExistence type="inferred from homology"/>
<dbReference type="PANTHER" id="PTHR43016:SF13">
    <property type="entry name" value="PRESEQUENCE PROTEASE, MITOCHONDRIAL"/>
    <property type="match status" value="1"/>
</dbReference>
<evidence type="ECO:0000256" key="4">
    <source>
        <dbReference type="ARBA" id="ARBA00020167"/>
    </source>
</evidence>
<evidence type="ECO:0000313" key="16">
    <source>
        <dbReference type="Ensembl" id="ENSBMSP00010008738.1"/>
    </source>
</evidence>
<accession>A0A8C0CPL7</accession>
<dbReference type="InterPro" id="IPR013578">
    <property type="entry name" value="Peptidase_M16C_assoc"/>
</dbReference>
<gene>
    <name evidence="16" type="primary">PITRM1</name>
</gene>
<evidence type="ECO:0000256" key="10">
    <source>
        <dbReference type="ARBA" id="ARBA00023049"/>
    </source>
</evidence>
<evidence type="ECO:0000256" key="3">
    <source>
        <dbReference type="ARBA" id="ARBA00007575"/>
    </source>
</evidence>
<organism evidence="16">
    <name type="scientific">Balaenoptera musculus</name>
    <name type="common">Blue whale</name>
    <dbReference type="NCBI Taxonomy" id="9771"/>
    <lineage>
        <taxon>Eukaryota</taxon>
        <taxon>Metazoa</taxon>
        <taxon>Chordata</taxon>
        <taxon>Craniata</taxon>
        <taxon>Vertebrata</taxon>
        <taxon>Euteleostomi</taxon>
        <taxon>Mammalia</taxon>
        <taxon>Eutheria</taxon>
        <taxon>Laurasiatheria</taxon>
        <taxon>Artiodactyla</taxon>
        <taxon>Whippomorpha</taxon>
        <taxon>Cetacea</taxon>
        <taxon>Mysticeti</taxon>
        <taxon>Balaenopteridae</taxon>
        <taxon>Balaenoptera</taxon>
    </lineage>
</organism>
<dbReference type="AlphaFoldDB" id="A0A8C0CPL7"/>
<dbReference type="FunFam" id="3.30.830.10:FF:000011">
    <property type="entry name" value="Presequence protease, mitochondrial"/>
    <property type="match status" value="1"/>
</dbReference>
<evidence type="ECO:0000256" key="13">
    <source>
        <dbReference type="ARBA" id="ARBA00060344"/>
    </source>
</evidence>
<dbReference type="FunFam" id="3.30.830.10:FF:000009">
    <property type="entry name" value="Presequence protease, mitochondrial"/>
    <property type="match status" value="1"/>
</dbReference>
<dbReference type="InterPro" id="IPR011249">
    <property type="entry name" value="Metalloenz_LuxS/M16"/>
</dbReference>
<evidence type="ECO:0000256" key="14">
    <source>
        <dbReference type="SAM" id="MobiDB-lite"/>
    </source>
</evidence>
<evidence type="ECO:0000256" key="2">
    <source>
        <dbReference type="ARBA" id="ARBA00004173"/>
    </source>
</evidence>
<dbReference type="FunFam" id="3.30.830.10:FF:000013">
    <property type="entry name" value="Mitochondrial presequence protease"/>
    <property type="match status" value="1"/>
</dbReference>
<evidence type="ECO:0000256" key="9">
    <source>
        <dbReference type="ARBA" id="ARBA00022946"/>
    </source>
</evidence>
<dbReference type="InterPro" id="IPR055130">
    <property type="entry name" value="PreP_C"/>
</dbReference>
<evidence type="ECO:0000256" key="8">
    <source>
        <dbReference type="ARBA" id="ARBA00022833"/>
    </source>
</evidence>
<keyword evidence="7" id="KW-0378">Hydrolase</keyword>
<comment type="cofactor">
    <cofactor evidence="1">
        <name>Zn(2+)</name>
        <dbReference type="ChEBI" id="CHEBI:29105"/>
    </cofactor>
</comment>
<evidence type="ECO:0000256" key="5">
    <source>
        <dbReference type="ARBA" id="ARBA00022670"/>
    </source>
</evidence>
<dbReference type="GO" id="GO:0004222">
    <property type="term" value="F:metalloendopeptidase activity"/>
    <property type="evidence" value="ECO:0007669"/>
    <property type="project" value="TreeGrafter"/>
</dbReference>
<evidence type="ECO:0000256" key="7">
    <source>
        <dbReference type="ARBA" id="ARBA00022801"/>
    </source>
</evidence>
<feature type="domain" description="Peptidase M16C associated" evidence="15">
    <location>
        <begin position="471"/>
        <end position="653"/>
    </location>
</feature>
<keyword evidence="9" id="KW-0809">Transit peptide</keyword>
<dbReference type="InterPro" id="IPR007863">
    <property type="entry name" value="Peptidase_M16_C"/>
</dbReference>
<comment type="function">
    <text evidence="13">Metalloendopeptidase of the mitochondrial matrix that functions in peptide cleavage and degradation rather than in protein processing. Has an ATP-independent activity. Specifically cleaves peptides in the range of 5 to 65 residues. Shows a preference for cleavage after small polar residues and before basic residues, but without any positional preference. Degrades the transit peptides of mitochondrial proteins after their cleavage. Also degrades other unstructured peptides. It is also able to degrade amyloid-beta protein 40, one of the peptides produced by APP processing, when it accumulates in mitochondrion. It is a highly efficient protease, at least toward amyloid-beta protein 40. Cleaves that peptide at a specific position and is probably not processive, releasing digested peptides intermediates that can be further cleaved subsequently. It is also able to degrade amyloid-beta protein 42.</text>
</comment>